<evidence type="ECO:0000256" key="1">
    <source>
        <dbReference type="SAM" id="MobiDB-lite"/>
    </source>
</evidence>
<evidence type="ECO:0008006" key="5">
    <source>
        <dbReference type="Google" id="ProtNLM"/>
    </source>
</evidence>
<feature type="chain" id="PRO_5035899260" description="C6 domain-containing protein" evidence="2">
    <location>
        <begin position="23"/>
        <end position="180"/>
    </location>
</feature>
<reference evidence="3" key="1">
    <citation type="submission" date="2020-10" db="EMBL/GenBank/DDBJ databases">
        <authorList>
            <person name="Kikuchi T."/>
        </authorList>
    </citation>
    <scope>NUCLEOTIDE SEQUENCE</scope>
    <source>
        <strain evidence="3">NKZ352</strain>
    </source>
</reference>
<feature type="compositionally biased region" description="Low complexity" evidence="1">
    <location>
        <begin position="53"/>
        <end position="68"/>
    </location>
</feature>
<keyword evidence="4" id="KW-1185">Reference proteome</keyword>
<comment type="caution">
    <text evidence="3">The sequence shown here is derived from an EMBL/GenBank/DDBJ whole genome shotgun (WGS) entry which is preliminary data.</text>
</comment>
<protein>
    <recommendedName>
        <fullName evidence="5">C6 domain-containing protein</fullName>
    </recommendedName>
</protein>
<keyword evidence="2" id="KW-0732">Signal</keyword>
<gene>
    <name evidence="3" type="ORF">CAUJ_LOCUS11226</name>
</gene>
<feature type="region of interest" description="Disordered" evidence="1">
    <location>
        <begin position="46"/>
        <end position="68"/>
    </location>
</feature>
<dbReference type="AlphaFoldDB" id="A0A8S1HJW1"/>
<evidence type="ECO:0000313" key="3">
    <source>
        <dbReference type="EMBL" id="CAD6195307.1"/>
    </source>
</evidence>
<evidence type="ECO:0000313" key="4">
    <source>
        <dbReference type="Proteomes" id="UP000835052"/>
    </source>
</evidence>
<feature type="signal peptide" evidence="2">
    <location>
        <begin position="1"/>
        <end position="22"/>
    </location>
</feature>
<dbReference type="Proteomes" id="UP000835052">
    <property type="component" value="Unassembled WGS sequence"/>
</dbReference>
<dbReference type="EMBL" id="CAJGYM010000053">
    <property type="protein sequence ID" value="CAD6195307.1"/>
    <property type="molecule type" value="Genomic_DNA"/>
</dbReference>
<sequence length="180" mass="19410">MCILLKALFWTTALLTLKVTLACVSTTGTIPITITTTTPLMTTTTERKMAEDTSTTTTTTTSGPPVTTPLCCDGRPENTSQGLITPPFTSDTCETVPHTLTCAYSGATIPVHNVGMYINDFNVLSVLTAANSTGSWQFVCDTRLGRFRFTSAQLSSNTFNFIGCAYVDDMNNVIRKPAKK</sequence>
<organism evidence="3 4">
    <name type="scientific">Caenorhabditis auriculariae</name>
    <dbReference type="NCBI Taxonomy" id="2777116"/>
    <lineage>
        <taxon>Eukaryota</taxon>
        <taxon>Metazoa</taxon>
        <taxon>Ecdysozoa</taxon>
        <taxon>Nematoda</taxon>
        <taxon>Chromadorea</taxon>
        <taxon>Rhabditida</taxon>
        <taxon>Rhabditina</taxon>
        <taxon>Rhabditomorpha</taxon>
        <taxon>Rhabditoidea</taxon>
        <taxon>Rhabditidae</taxon>
        <taxon>Peloderinae</taxon>
        <taxon>Caenorhabditis</taxon>
    </lineage>
</organism>
<accession>A0A8S1HJW1</accession>
<name>A0A8S1HJW1_9PELO</name>
<evidence type="ECO:0000256" key="2">
    <source>
        <dbReference type="SAM" id="SignalP"/>
    </source>
</evidence>
<proteinExistence type="predicted"/>